<gene>
    <name evidence="2" type="ORF">DFA_08909</name>
</gene>
<evidence type="ECO:0000256" key="1">
    <source>
        <dbReference type="SAM" id="SignalP"/>
    </source>
</evidence>
<sequence>MRAFLVKMLVLLPNTILQIIFYYVGQDLGESSSSRVSVKDAKKKEYILFYRRREKLVKEVIYTTPALNQLWFTVSAKHQYHIIDTWWMPVHSVPIT</sequence>
<keyword evidence="3" id="KW-1185">Reference proteome</keyword>
<proteinExistence type="predicted"/>
<organism evidence="2 3">
    <name type="scientific">Cavenderia fasciculata</name>
    <name type="common">Slime mold</name>
    <name type="synonym">Dictyostelium fasciculatum</name>
    <dbReference type="NCBI Taxonomy" id="261658"/>
    <lineage>
        <taxon>Eukaryota</taxon>
        <taxon>Amoebozoa</taxon>
        <taxon>Evosea</taxon>
        <taxon>Eumycetozoa</taxon>
        <taxon>Dictyostelia</taxon>
        <taxon>Acytosteliales</taxon>
        <taxon>Cavenderiaceae</taxon>
        <taxon>Cavenderia</taxon>
    </lineage>
</organism>
<dbReference type="GeneID" id="14869527"/>
<dbReference type="Proteomes" id="UP000007797">
    <property type="component" value="Unassembled WGS sequence"/>
</dbReference>
<feature type="chain" id="PRO_5003313748" evidence="1">
    <location>
        <begin position="19"/>
        <end position="96"/>
    </location>
</feature>
<evidence type="ECO:0000313" key="3">
    <source>
        <dbReference type="Proteomes" id="UP000007797"/>
    </source>
</evidence>
<dbReference type="KEGG" id="dfa:DFA_08909"/>
<evidence type="ECO:0000313" key="2">
    <source>
        <dbReference type="EMBL" id="EGG17908.1"/>
    </source>
</evidence>
<protein>
    <submittedName>
        <fullName evidence="2">Uncharacterized protein</fullName>
    </submittedName>
</protein>
<accession>F4Q515</accession>
<dbReference type="RefSeq" id="XP_004356392.1">
    <property type="nucleotide sequence ID" value="XM_004356339.1"/>
</dbReference>
<feature type="signal peptide" evidence="1">
    <location>
        <begin position="1"/>
        <end position="18"/>
    </location>
</feature>
<dbReference type="AlphaFoldDB" id="F4Q515"/>
<reference evidence="3" key="1">
    <citation type="journal article" date="2011" name="Genome Res.">
        <title>Phylogeny-wide analysis of social amoeba genomes highlights ancient origins for complex intercellular communication.</title>
        <authorList>
            <person name="Heidel A.J."/>
            <person name="Lawal H.M."/>
            <person name="Felder M."/>
            <person name="Schilde C."/>
            <person name="Helps N.R."/>
            <person name="Tunggal B."/>
            <person name="Rivero F."/>
            <person name="John U."/>
            <person name="Schleicher M."/>
            <person name="Eichinger L."/>
            <person name="Platzer M."/>
            <person name="Noegel A.A."/>
            <person name="Schaap P."/>
            <person name="Gloeckner G."/>
        </authorList>
    </citation>
    <scope>NUCLEOTIDE SEQUENCE [LARGE SCALE GENOMIC DNA]</scope>
    <source>
        <strain evidence="3">SH3</strain>
    </source>
</reference>
<keyword evidence="1" id="KW-0732">Signal</keyword>
<name>F4Q515_CACFS</name>
<dbReference type="EMBL" id="GL883021">
    <property type="protein sequence ID" value="EGG17908.1"/>
    <property type="molecule type" value="Genomic_DNA"/>
</dbReference>